<proteinExistence type="predicted"/>
<reference evidence="4 5" key="1">
    <citation type="submission" date="2023-02" db="EMBL/GenBank/DDBJ databases">
        <title>Defining the Infant Male Urobiome and Moving Towards Mechanisms in Urobiome Research.</title>
        <authorList>
            <person name="Reasoner S."/>
            <person name="Flores V."/>
            <person name="Van Horn G."/>
            <person name="Morales G."/>
            <person name="Peard L."/>
            <person name="Abelson B."/>
            <person name="Manuel C."/>
            <person name="Lee J."/>
            <person name="Baker B."/>
            <person name="Williams T."/>
            <person name="Schmitz J."/>
            <person name="Clayton D."/>
            <person name="Hadjifrangiskou M."/>
        </authorList>
    </citation>
    <scope>NUCLEOTIDE SEQUENCE [LARGE SCALE GENOMIC DNA]</scope>
    <source>
        <strain evidence="4 5">AS1053</strain>
    </source>
</reference>
<dbReference type="InterPro" id="IPR036271">
    <property type="entry name" value="Tet_transcr_reg_TetR-rel_C_sf"/>
</dbReference>
<evidence type="ECO:0000259" key="3">
    <source>
        <dbReference type="PROSITE" id="PS50977"/>
    </source>
</evidence>
<feature type="domain" description="HTH tetR-type" evidence="3">
    <location>
        <begin position="8"/>
        <end position="68"/>
    </location>
</feature>
<dbReference type="SUPFAM" id="SSF48498">
    <property type="entry name" value="Tetracyclin repressor-like, C-terminal domain"/>
    <property type="match status" value="1"/>
</dbReference>
<feature type="DNA-binding region" description="H-T-H motif" evidence="2">
    <location>
        <begin position="31"/>
        <end position="50"/>
    </location>
</feature>
<evidence type="ECO:0000256" key="2">
    <source>
        <dbReference type="PROSITE-ProRule" id="PRU00335"/>
    </source>
</evidence>
<accession>A0ABT5V412</accession>
<dbReference type="InterPro" id="IPR001647">
    <property type="entry name" value="HTH_TetR"/>
</dbReference>
<dbReference type="InterPro" id="IPR041678">
    <property type="entry name" value="TetR_C_16"/>
</dbReference>
<evidence type="ECO:0000313" key="4">
    <source>
        <dbReference type="EMBL" id="MDE1655719.1"/>
    </source>
</evidence>
<sequence length="188" mass="20881">MTKISKSAQTRKRLLDVAEELFSQFSFDSVSVRKIAGKAGVDASLINHYFGSKEGLFNKVLDRIVQPREAATHISSLPKEQWGCEIVRYADTMWCSPSGKAILALFRRAMASNPNVLHKATETLLIDRILNHLDSPDRELRISLILSQMAGIIVARYVVKIEPLASLTTDELVSLVGPTIQRYLTGAL</sequence>
<protein>
    <submittedName>
        <fullName evidence="4">TetR family transcriptional regulator</fullName>
    </submittedName>
</protein>
<dbReference type="PROSITE" id="PS50977">
    <property type="entry name" value="HTH_TETR_2"/>
    <property type="match status" value="1"/>
</dbReference>
<dbReference type="PRINTS" id="PR00455">
    <property type="entry name" value="HTHTETR"/>
</dbReference>
<dbReference type="EMBL" id="JARBHI010000002">
    <property type="protein sequence ID" value="MDE1655719.1"/>
    <property type="molecule type" value="Genomic_DNA"/>
</dbReference>
<keyword evidence="1 2" id="KW-0238">DNA-binding</keyword>
<organism evidence="4 5">
    <name type="scientific">Actinotignum sanguinis</name>
    <dbReference type="NCBI Taxonomy" id="1445614"/>
    <lineage>
        <taxon>Bacteria</taxon>
        <taxon>Bacillati</taxon>
        <taxon>Actinomycetota</taxon>
        <taxon>Actinomycetes</taxon>
        <taxon>Actinomycetales</taxon>
        <taxon>Actinomycetaceae</taxon>
        <taxon>Actinotignum</taxon>
    </lineage>
</organism>
<dbReference type="InterPro" id="IPR009057">
    <property type="entry name" value="Homeodomain-like_sf"/>
</dbReference>
<dbReference type="SUPFAM" id="SSF46689">
    <property type="entry name" value="Homeodomain-like"/>
    <property type="match status" value="1"/>
</dbReference>
<comment type="caution">
    <text evidence="4">The sequence shown here is derived from an EMBL/GenBank/DDBJ whole genome shotgun (WGS) entry which is preliminary data.</text>
</comment>
<name>A0ABT5V412_9ACTO</name>
<dbReference type="PANTHER" id="PTHR30055">
    <property type="entry name" value="HTH-TYPE TRANSCRIPTIONAL REGULATOR RUTR"/>
    <property type="match status" value="1"/>
</dbReference>
<dbReference type="RefSeq" id="WP_274778275.1">
    <property type="nucleotide sequence ID" value="NZ_CAMXYX010000024.1"/>
</dbReference>
<dbReference type="Pfam" id="PF17920">
    <property type="entry name" value="TetR_C_16"/>
    <property type="match status" value="1"/>
</dbReference>
<dbReference type="PANTHER" id="PTHR30055:SF235">
    <property type="entry name" value="TRANSCRIPTIONAL REGULATORY PROTEIN"/>
    <property type="match status" value="1"/>
</dbReference>
<dbReference type="Gene3D" id="1.10.10.60">
    <property type="entry name" value="Homeodomain-like"/>
    <property type="match status" value="1"/>
</dbReference>
<dbReference type="Pfam" id="PF00440">
    <property type="entry name" value="TetR_N"/>
    <property type="match status" value="1"/>
</dbReference>
<dbReference type="Proteomes" id="UP001219297">
    <property type="component" value="Unassembled WGS sequence"/>
</dbReference>
<dbReference type="Gene3D" id="1.10.357.10">
    <property type="entry name" value="Tetracycline Repressor, domain 2"/>
    <property type="match status" value="1"/>
</dbReference>
<gene>
    <name evidence="4" type="ORF">PWJ81_01360</name>
</gene>
<dbReference type="InterPro" id="IPR050109">
    <property type="entry name" value="HTH-type_TetR-like_transc_reg"/>
</dbReference>
<evidence type="ECO:0000256" key="1">
    <source>
        <dbReference type="ARBA" id="ARBA00023125"/>
    </source>
</evidence>
<evidence type="ECO:0000313" key="5">
    <source>
        <dbReference type="Proteomes" id="UP001219297"/>
    </source>
</evidence>
<keyword evidence="5" id="KW-1185">Reference proteome</keyword>